<feature type="domain" description="Disease resistance R13L4/SHOC-2-like LRR" evidence="2">
    <location>
        <begin position="84"/>
        <end position="206"/>
    </location>
</feature>
<proteinExistence type="predicted"/>
<dbReference type="Gramene" id="evm.model.09.2">
    <property type="protein sequence ID" value="cds.evm.model.09.2"/>
    <property type="gene ID" value="evm.TU.09.2"/>
</dbReference>
<dbReference type="InterPro" id="IPR032675">
    <property type="entry name" value="LRR_dom_sf"/>
</dbReference>
<accession>A0A803QFD6</accession>
<dbReference type="EMBL" id="UZAU01000718">
    <property type="status" value="NOT_ANNOTATED_CDS"/>
    <property type="molecule type" value="Genomic_DNA"/>
</dbReference>
<dbReference type="SUPFAM" id="SSF52058">
    <property type="entry name" value="L domain-like"/>
    <property type="match status" value="1"/>
</dbReference>
<reference evidence="3" key="1">
    <citation type="submission" date="2018-11" db="EMBL/GenBank/DDBJ databases">
        <authorList>
            <person name="Grassa J C."/>
        </authorList>
    </citation>
    <scope>NUCLEOTIDE SEQUENCE [LARGE SCALE GENOMIC DNA]</scope>
</reference>
<name>A0A803QFD6_CANSA</name>
<dbReference type="InterPro" id="IPR055414">
    <property type="entry name" value="LRR_R13L4/SHOC2-like"/>
</dbReference>
<dbReference type="PANTHER" id="PTHR47186:SF26">
    <property type="entry name" value="LEUCINE-RICH REPEAT DOMAIN, L DOMAIN-CONTAINING PROTEIN-RELATED"/>
    <property type="match status" value="1"/>
</dbReference>
<dbReference type="Proteomes" id="UP000596661">
    <property type="component" value="Chromosome 9"/>
</dbReference>
<dbReference type="Pfam" id="PF23598">
    <property type="entry name" value="LRR_14"/>
    <property type="match status" value="1"/>
</dbReference>
<dbReference type="OMA" id="NTDFISM"/>
<dbReference type="EnsemblPlants" id="evm.model.09.2">
    <property type="protein sequence ID" value="cds.evm.model.09.2"/>
    <property type="gene ID" value="evm.TU.09.2"/>
</dbReference>
<sequence length="207" mass="24124">TGKFIFVMHDLMVDLARTISEKYNCLLEENDDIDRLEKKTRHLGCDMKIYINNKISNYDFETTRLRTFLTFDSRYSEINFSKEVVQNLLSMLKYLRVLSFRGLHITELSDLIGELKHLRYLDISGTKIVRLPKSVTKLYNLQTLKLEDCDQLETLHKDMHHLINLRHLVVSGGSLVEMPSQICKLRNLQMLTTFVVGKNSGAKIEEL</sequence>
<organism evidence="3 4">
    <name type="scientific">Cannabis sativa</name>
    <name type="common">Hemp</name>
    <name type="synonym">Marijuana</name>
    <dbReference type="NCBI Taxonomy" id="3483"/>
    <lineage>
        <taxon>Eukaryota</taxon>
        <taxon>Viridiplantae</taxon>
        <taxon>Streptophyta</taxon>
        <taxon>Embryophyta</taxon>
        <taxon>Tracheophyta</taxon>
        <taxon>Spermatophyta</taxon>
        <taxon>Magnoliopsida</taxon>
        <taxon>eudicotyledons</taxon>
        <taxon>Gunneridae</taxon>
        <taxon>Pentapetalae</taxon>
        <taxon>rosids</taxon>
        <taxon>fabids</taxon>
        <taxon>Rosales</taxon>
        <taxon>Cannabaceae</taxon>
        <taxon>Cannabis</taxon>
    </lineage>
</organism>
<dbReference type="Gene3D" id="3.80.10.10">
    <property type="entry name" value="Ribonuclease Inhibitor"/>
    <property type="match status" value="1"/>
</dbReference>
<evidence type="ECO:0000313" key="3">
    <source>
        <dbReference type="EnsemblPlants" id="cds.evm.model.09.2"/>
    </source>
</evidence>
<keyword evidence="4" id="KW-1185">Reference proteome</keyword>
<reference evidence="3" key="2">
    <citation type="submission" date="2021-03" db="UniProtKB">
        <authorList>
            <consortium name="EnsemblPlants"/>
        </authorList>
    </citation>
    <scope>IDENTIFICATION</scope>
</reference>
<evidence type="ECO:0000259" key="2">
    <source>
        <dbReference type="Pfam" id="PF23598"/>
    </source>
</evidence>
<dbReference type="PANTHER" id="PTHR47186">
    <property type="entry name" value="LEUCINE-RICH REPEAT-CONTAINING PROTEIN 57"/>
    <property type="match status" value="1"/>
</dbReference>
<evidence type="ECO:0000256" key="1">
    <source>
        <dbReference type="ARBA" id="ARBA00022737"/>
    </source>
</evidence>
<dbReference type="AlphaFoldDB" id="A0A803QFD6"/>
<protein>
    <recommendedName>
        <fullName evidence="2">Disease resistance R13L4/SHOC-2-like LRR domain-containing protein</fullName>
    </recommendedName>
</protein>
<evidence type="ECO:0000313" key="4">
    <source>
        <dbReference type="Proteomes" id="UP000596661"/>
    </source>
</evidence>
<keyword evidence="1" id="KW-0677">Repeat</keyword>